<sequence length="82" mass="9476">MTNSGDVCKVIYLMGGMQLANRVHSGVKHGSGHWHCRFSFLQRNATQRKQTTDNTNIVTSTYDIHLKKRRPDSYLTQKKRLI</sequence>
<dbReference type="EMBL" id="GFPF01003461">
    <property type="protein sequence ID" value="MAA14607.1"/>
    <property type="molecule type" value="Transcribed_RNA"/>
</dbReference>
<reference evidence="1" key="1">
    <citation type="journal article" date="2017" name="Parasit. Vectors">
        <title>Sialotranscriptomics of Rhipicephalus zambeziensis reveals intricate expression profiles of secretory proteins and suggests tight temporal transcriptional regulation during blood-feeding.</title>
        <authorList>
            <person name="de Castro M.H."/>
            <person name="de Klerk D."/>
            <person name="Pienaar R."/>
            <person name="Rees D.J.G."/>
            <person name="Mans B.J."/>
        </authorList>
    </citation>
    <scope>NUCLEOTIDE SEQUENCE</scope>
    <source>
        <tissue evidence="1">Salivary glands</tissue>
    </source>
</reference>
<name>A0A224YAD3_9ACAR</name>
<dbReference type="AlphaFoldDB" id="A0A224YAD3"/>
<proteinExistence type="predicted"/>
<organism evidence="1">
    <name type="scientific">Rhipicephalus zambeziensis</name>
    <dbReference type="NCBI Taxonomy" id="60191"/>
    <lineage>
        <taxon>Eukaryota</taxon>
        <taxon>Metazoa</taxon>
        <taxon>Ecdysozoa</taxon>
        <taxon>Arthropoda</taxon>
        <taxon>Chelicerata</taxon>
        <taxon>Arachnida</taxon>
        <taxon>Acari</taxon>
        <taxon>Parasitiformes</taxon>
        <taxon>Ixodida</taxon>
        <taxon>Ixodoidea</taxon>
        <taxon>Ixodidae</taxon>
        <taxon>Rhipicephalinae</taxon>
        <taxon>Rhipicephalus</taxon>
        <taxon>Rhipicephalus</taxon>
    </lineage>
</organism>
<protein>
    <submittedName>
        <fullName evidence="1">Uncharacterized protein</fullName>
    </submittedName>
</protein>
<accession>A0A224YAD3</accession>
<evidence type="ECO:0000313" key="1">
    <source>
        <dbReference type="EMBL" id="MAA14607.1"/>
    </source>
</evidence>